<dbReference type="EMBL" id="SDPM01000003">
    <property type="protein sequence ID" value="RXZ86858.1"/>
    <property type="molecule type" value="Genomic_DNA"/>
</dbReference>
<reference evidence="3 6" key="2">
    <citation type="submission" date="2020-07" db="EMBL/GenBank/DDBJ databases">
        <title>Sequencing the genomes of 1000 actinobacteria strains.</title>
        <authorList>
            <person name="Klenk H.-P."/>
        </authorList>
    </citation>
    <scope>NUCLEOTIDE SEQUENCE [LARGE SCALE GENOMIC DNA]</scope>
    <source>
        <strain evidence="3 6">DSM 23870</strain>
    </source>
</reference>
<evidence type="ECO:0000313" key="6">
    <source>
        <dbReference type="Proteomes" id="UP000581087"/>
    </source>
</evidence>
<evidence type="ECO:0000313" key="4">
    <source>
        <dbReference type="EMBL" id="RXZ86858.1"/>
    </source>
</evidence>
<name>A0A4Q2M4T0_9MICO</name>
<dbReference type="Pfam" id="PF00497">
    <property type="entry name" value="SBP_bac_3"/>
    <property type="match status" value="1"/>
</dbReference>
<dbReference type="CDD" id="cd01004">
    <property type="entry name" value="PBP2_MidA_like"/>
    <property type="match status" value="1"/>
</dbReference>
<dbReference type="PANTHER" id="PTHR35936:SF17">
    <property type="entry name" value="ARGININE-BINDING EXTRACELLULAR PROTEIN ARTP"/>
    <property type="match status" value="1"/>
</dbReference>
<evidence type="ECO:0000313" key="3">
    <source>
        <dbReference type="EMBL" id="NYD67312.1"/>
    </source>
</evidence>
<dbReference type="AlphaFoldDB" id="A0A4Q2M4T0"/>
<accession>A0A4Q2M4T0</accession>
<dbReference type="OrthoDB" id="4633994at2"/>
<keyword evidence="5" id="KW-1185">Reference proteome</keyword>
<feature type="domain" description="Solute-binding protein family 3/N-terminal" evidence="2">
    <location>
        <begin position="91"/>
        <end position="324"/>
    </location>
</feature>
<dbReference type="Gene3D" id="3.40.190.10">
    <property type="entry name" value="Periplasmic binding protein-like II"/>
    <property type="match status" value="2"/>
</dbReference>
<dbReference type="InterPro" id="IPR001638">
    <property type="entry name" value="Solute-binding_3/MltF_N"/>
</dbReference>
<sequence length="340" mass="35643">MAINKKKVAVIVGGVAAVAIVGGAITAFALNSGNSAEAEAAPEATEAAAETSIVQFDLTSKNADDRPRIDPVPEAVEALEASGFTPIDPGKLTVVGSAYIPPLSFLAEDDNVTRLGSEADFAQLIADGLGLELKTEIAAWADWPLGIQSGKYDLITSNVTVTEERKDLFDFATYRDDVLGFYVKADSDIDSISEAKDVAGLSIVVGSGTNQEKILLAWDEENKAAGLDPVDFQYYEDDAAATLAVQSGRVDATFGPNATAAYKAATDGKTKLVGQLNGGFPDNAQIAAGTAKDNGLIEAVNIVLNYAIENGEYDAILERWGLESEAVKTSEINPPGLPRP</sequence>
<dbReference type="Proteomes" id="UP000292686">
    <property type="component" value="Unassembled WGS sequence"/>
</dbReference>
<dbReference type="SMART" id="SM00062">
    <property type="entry name" value="PBPb"/>
    <property type="match status" value="1"/>
</dbReference>
<dbReference type="Proteomes" id="UP000581087">
    <property type="component" value="Unassembled WGS sequence"/>
</dbReference>
<protein>
    <submittedName>
        <fullName evidence="4">ABC transporter substrate-binding protein</fullName>
    </submittedName>
    <submittedName>
        <fullName evidence="3">Polar amino acid transport system substrate-binding protein</fullName>
    </submittedName>
</protein>
<keyword evidence="1" id="KW-0732">Signal</keyword>
<evidence type="ECO:0000259" key="2">
    <source>
        <dbReference type="SMART" id="SM00062"/>
    </source>
</evidence>
<dbReference type="RefSeq" id="WP_129173607.1">
    <property type="nucleotide sequence ID" value="NZ_JACCBI010000001.1"/>
</dbReference>
<dbReference type="PANTHER" id="PTHR35936">
    <property type="entry name" value="MEMBRANE-BOUND LYTIC MUREIN TRANSGLYCOSYLASE F"/>
    <property type="match status" value="1"/>
</dbReference>
<evidence type="ECO:0000256" key="1">
    <source>
        <dbReference type="ARBA" id="ARBA00022729"/>
    </source>
</evidence>
<dbReference type="SUPFAM" id="SSF53850">
    <property type="entry name" value="Periplasmic binding protein-like II"/>
    <property type="match status" value="1"/>
</dbReference>
<organism evidence="4 5">
    <name type="scientific">Agromyces atrinae</name>
    <dbReference type="NCBI Taxonomy" id="592376"/>
    <lineage>
        <taxon>Bacteria</taxon>
        <taxon>Bacillati</taxon>
        <taxon>Actinomycetota</taxon>
        <taxon>Actinomycetes</taxon>
        <taxon>Micrococcales</taxon>
        <taxon>Microbacteriaceae</taxon>
        <taxon>Agromyces</taxon>
    </lineage>
</organism>
<evidence type="ECO:0000313" key="5">
    <source>
        <dbReference type="Proteomes" id="UP000292686"/>
    </source>
</evidence>
<reference evidence="4 5" key="1">
    <citation type="submission" date="2019-01" db="EMBL/GenBank/DDBJ databases">
        <title>Agromyces.</title>
        <authorList>
            <person name="Li J."/>
        </authorList>
    </citation>
    <scope>NUCLEOTIDE SEQUENCE [LARGE SCALE GENOMIC DNA]</scope>
    <source>
        <strain evidence="4 5">DSM 23870</strain>
    </source>
</reference>
<proteinExistence type="predicted"/>
<dbReference type="EMBL" id="JACCBI010000001">
    <property type="protein sequence ID" value="NYD67312.1"/>
    <property type="molecule type" value="Genomic_DNA"/>
</dbReference>
<comment type="caution">
    <text evidence="4">The sequence shown here is derived from an EMBL/GenBank/DDBJ whole genome shotgun (WGS) entry which is preliminary data.</text>
</comment>
<gene>
    <name evidence="3" type="ORF">BJ972_001831</name>
    <name evidence="4" type="ORF">ESP50_07290</name>
</gene>